<evidence type="ECO:0000313" key="2">
    <source>
        <dbReference type="EMBL" id="KIJ57828.1"/>
    </source>
</evidence>
<dbReference type="EMBL" id="KN840092">
    <property type="protein sequence ID" value="KIJ57828.1"/>
    <property type="molecule type" value="Genomic_DNA"/>
</dbReference>
<name>A0A0C9VX10_9AGAM</name>
<sequence length="519" mass="57254">MKGISGLSRVSGTEHDQICRFLLGIIIDIRLPGGASPTRLVRAVRGLLDFLYIAQYPCHSDETLTLLDDALTRFHQNKQIFVDLGIRAAFELPKLHSLRHYVYMIQRFGTTDNYTTEYTERLHIDLAKDAYRATNHKDEYVQMTAWLERKEKMLFHDNFISWRQRGSPPRPESERVLPDTLYMRRYKTAKHPSAKGVTLQTLETTYGATFMRAALARFAVKVTRPELNARQAEDAVQDINLPRSLPVFHKIRFNAVDTLGRCEESRTVDAIHAKPGRKDRHGRKVPARFDTALINLGDGGETGVEGYRVGQVRVVFSIPQQAQALVFGQSCARIPKHLAYVEWFSPFAPAPEPNHAFTAGDFPDGFPSNPLQSVVPVAIATSPASSDAAYQRGHGNRITFLRVAYGSMASGRFVAIAREGPPHRPQRVTAIPPEEYAALDVQRAEDNNDPAAAARSSDPTACAGPSGAPDVPLGPGAATSQNTRSVPSSTSTSTSDPDSDIMAYHGCCACCLVARGARR</sequence>
<reference evidence="2 3" key="1">
    <citation type="submission" date="2014-04" db="EMBL/GenBank/DDBJ databases">
        <title>Evolutionary Origins and Diversification of the Mycorrhizal Mutualists.</title>
        <authorList>
            <consortium name="DOE Joint Genome Institute"/>
            <consortium name="Mycorrhizal Genomics Consortium"/>
            <person name="Kohler A."/>
            <person name="Kuo A."/>
            <person name="Nagy L.G."/>
            <person name="Floudas D."/>
            <person name="Copeland A."/>
            <person name="Barry K.W."/>
            <person name="Cichocki N."/>
            <person name="Veneault-Fourrey C."/>
            <person name="LaButti K."/>
            <person name="Lindquist E.A."/>
            <person name="Lipzen A."/>
            <person name="Lundell T."/>
            <person name="Morin E."/>
            <person name="Murat C."/>
            <person name="Riley R."/>
            <person name="Ohm R."/>
            <person name="Sun H."/>
            <person name="Tunlid A."/>
            <person name="Henrissat B."/>
            <person name="Grigoriev I.V."/>
            <person name="Hibbett D.S."/>
            <person name="Martin F."/>
        </authorList>
    </citation>
    <scope>NUCLEOTIDE SEQUENCE [LARGE SCALE GENOMIC DNA]</scope>
    <source>
        <strain evidence="2 3">MD-312</strain>
    </source>
</reference>
<organism evidence="2 3">
    <name type="scientific">Hydnomerulius pinastri MD-312</name>
    <dbReference type="NCBI Taxonomy" id="994086"/>
    <lineage>
        <taxon>Eukaryota</taxon>
        <taxon>Fungi</taxon>
        <taxon>Dikarya</taxon>
        <taxon>Basidiomycota</taxon>
        <taxon>Agaricomycotina</taxon>
        <taxon>Agaricomycetes</taxon>
        <taxon>Agaricomycetidae</taxon>
        <taxon>Boletales</taxon>
        <taxon>Boletales incertae sedis</taxon>
        <taxon>Leucogyrophana</taxon>
    </lineage>
</organism>
<evidence type="ECO:0000313" key="3">
    <source>
        <dbReference type="Proteomes" id="UP000053820"/>
    </source>
</evidence>
<feature type="compositionally biased region" description="Low complexity" evidence="1">
    <location>
        <begin position="487"/>
        <end position="496"/>
    </location>
</feature>
<gene>
    <name evidence="2" type="ORF">HYDPIDRAFT_34756</name>
</gene>
<dbReference type="Proteomes" id="UP000053820">
    <property type="component" value="Unassembled WGS sequence"/>
</dbReference>
<dbReference type="HOGENOM" id="CLU_524833_0_0_1"/>
<keyword evidence="3" id="KW-1185">Reference proteome</keyword>
<feature type="region of interest" description="Disordered" evidence="1">
    <location>
        <begin position="447"/>
        <end position="498"/>
    </location>
</feature>
<dbReference type="AlphaFoldDB" id="A0A0C9VX10"/>
<protein>
    <submittedName>
        <fullName evidence="2">Uncharacterized protein</fullName>
    </submittedName>
</protein>
<proteinExistence type="predicted"/>
<dbReference type="OrthoDB" id="2576233at2759"/>
<accession>A0A0C9VX10</accession>
<evidence type="ECO:0000256" key="1">
    <source>
        <dbReference type="SAM" id="MobiDB-lite"/>
    </source>
</evidence>